<organism evidence="1 2">
    <name type="scientific">Clonorchis sinensis</name>
    <name type="common">Chinese liver fluke</name>
    <dbReference type="NCBI Taxonomy" id="79923"/>
    <lineage>
        <taxon>Eukaryota</taxon>
        <taxon>Metazoa</taxon>
        <taxon>Spiralia</taxon>
        <taxon>Lophotrochozoa</taxon>
        <taxon>Platyhelminthes</taxon>
        <taxon>Trematoda</taxon>
        <taxon>Digenea</taxon>
        <taxon>Opisthorchiida</taxon>
        <taxon>Opisthorchiata</taxon>
        <taxon>Opisthorchiidae</taxon>
        <taxon>Clonorchis</taxon>
    </lineage>
</organism>
<name>G7Y2Z1_CLOSI</name>
<dbReference type="EMBL" id="DF142834">
    <property type="protein sequence ID" value="GAA47335.1"/>
    <property type="molecule type" value="Genomic_DNA"/>
</dbReference>
<dbReference type="AlphaFoldDB" id="G7Y2Z1"/>
<evidence type="ECO:0000313" key="1">
    <source>
        <dbReference type="EMBL" id="GAA47335.1"/>
    </source>
</evidence>
<evidence type="ECO:0000313" key="2">
    <source>
        <dbReference type="Proteomes" id="UP000008909"/>
    </source>
</evidence>
<feature type="non-terminal residue" evidence="1">
    <location>
        <position position="191"/>
    </location>
</feature>
<dbReference type="Proteomes" id="UP000008909">
    <property type="component" value="Unassembled WGS sequence"/>
</dbReference>
<proteinExistence type="predicted"/>
<keyword evidence="2" id="KW-1185">Reference proteome</keyword>
<reference key="2">
    <citation type="submission" date="2011-10" db="EMBL/GenBank/DDBJ databases">
        <title>The genome and transcriptome sequence of Clonorchis sinensis provide insights into the carcinogenic liver fluke.</title>
        <authorList>
            <person name="Wang X."/>
            <person name="Huang Y."/>
            <person name="Chen W."/>
            <person name="Liu H."/>
            <person name="Guo L."/>
            <person name="Chen Y."/>
            <person name="Luo F."/>
            <person name="Zhou W."/>
            <person name="Sun J."/>
            <person name="Mao Q."/>
            <person name="Liang P."/>
            <person name="Zhou C."/>
            <person name="Tian Y."/>
            <person name="Men J."/>
            <person name="Lv X."/>
            <person name="Huang L."/>
            <person name="Zhou J."/>
            <person name="Hu Y."/>
            <person name="Li R."/>
            <person name="Zhang F."/>
            <person name="Lei H."/>
            <person name="Li X."/>
            <person name="Hu X."/>
            <person name="Liang C."/>
            <person name="Xu J."/>
            <person name="Wu Z."/>
            <person name="Yu X."/>
        </authorList>
    </citation>
    <scope>NUCLEOTIDE SEQUENCE</scope>
    <source>
        <strain>Henan</strain>
    </source>
</reference>
<reference evidence="1" key="1">
    <citation type="journal article" date="2011" name="Genome Biol.">
        <title>The draft genome of the carcinogenic human liver fluke Clonorchis sinensis.</title>
        <authorList>
            <person name="Wang X."/>
            <person name="Chen W."/>
            <person name="Huang Y."/>
            <person name="Sun J."/>
            <person name="Men J."/>
            <person name="Liu H."/>
            <person name="Luo F."/>
            <person name="Guo L."/>
            <person name="Lv X."/>
            <person name="Deng C."/>
            <person name="Zhou C."/>
            <person name="Fan Y."/>
            <person name="Li X."/>
            <person name="Huang L."/>
            <person name="Hu Y."/>
            <person name="Liang C."/>
            <person name="Hu X."/>
            <person name="Xu J."/>
            <person name="Yu X."/>
        </authorList>
    </citation>
    <scope>NUCLEOTIDE SEQUENCE [LARGE SCALE GENOMIC DNA]</scope>
    <source>
        <strain evidence="1">Henan</strain>
    </source>
</reference>
<protein>
    <submittedName>
        <fullName evidence="1">Uncharacterized protein</fullName>
    </submittedName>
</protein>
<sequence>MNLVAADDVFHVGGHRIIIRSKPSVVNDGTKLSNNESVDNPSEQWKERERIRTRCEELSSAEKEANNLIFPVEPKQTYLGFTSGYDTTPGMISHPLQTWYNTGFTQLKRIVSLAVLDMPVQYPSDKEDKEYRFNWISGLTTDALKVPRNVVKGLNDQRVGVKLASCANTNNGWSFRSVPKKDERVNGKCVL</sequence>
<accession>G7Y2Z1</accession>
<gene>
    <name evidence="1" type="ORF">CLF_100234</name>
</gene>